<dbReference type="InterPro" id="IPR000182">
    <property type="entry name" value="GNAT_dom"/>
</dbReference>
<reference evidence="4 5" key="1">
    <citation type="submission" date="2019-02" db="EMBL/GenBank/DDBJ databases">
        <title>Deep-cultivation of Planctomycetes and their phenomic and genomic characterization uncovers novel biology.</title>
        <authorList>
            <person name="Wiegand S."/>
            <person name="Jogler M."/>
            <person name="Boedeker C."/>
            <person name="Pinto D."/>
            <person name="Vollmers J."/>
            <person name="Rivas-Marin E."/>
            <person name="Kohn T."/>
            <person name="Peeters S.H."/>
            <person name="Heuer A."/>
            <person name="Rast P."/>
            <person name="Oberbeckmann S."/>
            <person name="Bunk B."/>
            <person name="Jeske O."/>
            <person name="Meyerdierks A."/>
            <person name="Storesund J.E."/>
            <person name="Kallscheuer N."/>
            <person name="Luecker S."/>
            <person name="Lage O.M."/>
            <person name="Pohl T."/>
            <person name="Merkel B.J."/>
            <person name="Hornburger P."/>
            <person name="Mueller R.-W."/>
            <person name="Bruemmer F."/>
            <person name="Labrenz M."/>
            <person name="Spormann A.M."/>
            <person name="Op Den Camp H."/>
            <person name="Overmann J."/>
            <person name="Amann R."/>
            <person name="Jetten M.S.M."/>
            <person name="Mascher T."/>
            <person name="Medema M.H."/>
            <person name="Devos D.P."/>
            <person name="Kaster A.-K."/>
            <person name="Ovreas L."/>
            <person name="Rohde M."/>
            <person name="Galperin M.Y."/>
            <person name="Jogler C."/>
        </authorList>
    </citation>
    <scope>NUCLEOTIDE SEQUENCE [LARGE SCALE GENOMIC DNA]</scope>
    <source>
        <strain evidence="4 5">Pla100</strain>
    </source>
</reference>
<organism evidence="4 5">
    <name type="scientific">Neorhodopirellula pilleata</name>
    <dbReference type="NCBI Taxonomy" id="2714738"/>
    <lineage>
        <taxon>Bacteria</taxon>
        <taxon>Pseudomonadati</taxon>
        <taxon>Planctomycetota</taxon>
        <taxon>Planctomycetia</taxon>
        <taxon>Pirellulales</taxon>
        <taxon>Pirellulaceae</taxon>
        <taxon>Neorhodopirellula</taxon>
    </lineage>
</organism>
<keyword evidence="1 4" id="KW-0808">Transferase</keyword>
<gene>
    <name evidence="4" type="primary">ypeA</name>
    <name evidence="4" type="ORF">Pla100_17270</name>
</gene>
<sequence>MGMTYFRRFRMELSLCDFDADWDRDALTSSGYTLVGFEEGLIREHAQAKYQSFRHEMDSDVFPCLGRRDGCLRLMREIASRTTFVPGATWLVRYQDRRGGRTMPVATIQGIEQDGWGAIQNLGVIPEHRGRGLGRLLMQRAAAGFRAAGLEKMNLEVTTANTQALRLYEKIGFRRSKVVYKACEIAGV</sequence>
<dbReference type="PANTHER" id="PTHR43420">
    <property type="entry name" value="ACETYLTRANSFERASE"/>
    <property type="match status" value="1"/>
</dbReference>
<dbReference type="CDD" id="cd04301">
    <property type="entry name" value="NAT_SF"/>
    <property type="match status" value="1"/>
</dbReference>
<feature type="domain" description="N-acetyltransferase" evidence="3">
    <location>
        <begin position="51"/>
        <end position="188"/>
    </location>
</feature>
<comment type="caution">
    <text evidence="4">The sequence shown here is derived from an EMBL/GenBank/DDBJ whole genome shotgun (WGS) entry which is preliminary data.</text>
</comment>
<protein>
    <submittedName>
        <fullName evidence="4">Acetyltransferase YpeA</fullName>
        <ecNumber evidence="4">2.3.1.-</ecNumber>
    </submittedName>
</protein>
<evidence type="ECO:0000313" key="5">
    <source>
        <dbReference type="Proteomes" id="UP000316213"/>
    </source>
</evidence>
<evidence type="ECO:0000256" key="1">
    <source>
        <dbReference type="ARBA" id="ARBA00022679"/>
    </source>
</evidence>
<dbReference type="InterPro" id="IPR050680">
    <property type="entry name" value="YpeA/RimI_acetyltransf"/>
</dbReference>
<keyword evidence="5" id="KW-1185">Reference proteome</keyword>
<dbReference type="GO" id="GO:0016747">
    <property type="term" value="F:acyltransferase activity, transferring groups other than amino-acyl groups"/>
    <property type="evidence" value="ECO:0007669"/>
    <property type="project" value="InterPro"/>
</dbReference>
<dbReference type="Gene3D" id="3.40.630.30">
    <property type="match status" value="1"/>
</dbReference>
<dbReference type="AlphaFoldDB" id="A0A5C6AR86"/>
<evidence type="ECO:0000259" key="3">
    <source>
        <dbReference type="PROSITE" id="PS51186"/>
    </source>
</evidence>
<dbReference type="InterPro" id="IPR016181">
    <property type="entry name" value="Acyl_CoA_acyltransferase"/>
</dbReference>
<dbReference type="PROSITE" id="PS51186">
    <property type="entry name" value="GNAT"/>
    <property type="match status" value="1"/>
</dbReference>
<evidence type="ECO:0000313" key="4">
    <source>
        <dbReference type="EMBL" id="TWU01991.1"/>
    </source>
</evidence>
<name>A0A5C6AR86_9BACT</name>
<keyword evidence="2 4" id="KW-0012">Acyltransferase</keyword>
<dbReference type="Pfam" id="PF00583">
    <property type="entry name" value="Acetyltransf_1"/>
    <property type="match status" value="1"/>
</dbReference>
<proteinExistence type="predicted"/>
<dbReference type="OrthoDB" id="273614at2"/>
<dbReference type="PANTHER" id="PTHR43420:SF44">
    <property type="entry name" value="ACETYLTRANSFERASE YPEA"/>
    <property type="match status" value="1"/>
</dbReference>
<dbReference type="RefSeq" id="WP_146577181.1">
    <property type="nucleotide sequence ID" value="NZ_SJPM01000002.1"/>
</dbReference>
<accession>A0A5C6AR86</accession>
<dbReference type="EMBL" id="SJPM01000002">
    <property type="protein sequence ID" value="TWU01991.1"/>
    <property type="molecule type" value="Genomic_DNA"/>
</dbReference>
<dbReference type="SUPFAM" id="SSF55729">
    <property type="entry name" value="Acyl-CoA N-acyltransferases (Nat)"/>
    <property type="match status" value="1"/>
</dbReference>
<evidence type="ECO:0000256" key="2">
    <source>
        <dbReference type="ARBA" id="ARBA00023315"/>
    </source>
</evidence>
<dbReference type="Proteomes" id="UP000316213">
    <property type="component" value="Unassembled WGS sequence"/>
</dbReference>
<dbReference type="EC" id="2.3.1.-" evidence="4"/>